<dbReference type="PROSITE" id="PS50297">
    <property type="entry name" value="ANK_REP_REGION"/>
    <property type="match status" value="3"/>
</dbReference>
<dbReference type="PANTHER" id="PTHR24171">
    <property type="entry name" value="ANKYRIN REPEAT DOMAIN-CONTAINING PROTEIN 39-RELATED"/>
    <property type="match status" value="1"/>
</dbReference>
<dbReference type="SUPFAM" id="SSF48403">
    <property type="entry name" value="Ankyrin repeat"/>
    <property type="match status" value="1"/>
</dbReference>
<dbReference type="PROSITE" id="PS50088">
    <property type="entry name" value="ANK_REPEAT"/>
    <property type="match status" value="3"/>
</dbReference>
<evidence type="ECO:0000256" key="3">
    <source>
        <dbReference type="PROSITE-ProRule" id="PRU00023"/>
    </source>
</evidence>
<evidence type="ECO:0000313" key="4">
    <source>
        <dbReference type="EMBL" id="KJE98182.1"/>
    </source>
</evidence>
<dbReference type="AlphaFoldDB" id="A0A0D2W1J8"/>
<dbReference type="Gene3D" id="1.25.40.20">
    <property type="entry name" value="Ankyrin repeat-containing domain"/>
    <property type="match status" value="2"/>
</dbReference>
<dbReference type="SMART" id="SM00248">
    <property type="entry name" value="ANK"/>
    <property type="match status" value="3"/>
</dbReference>
<dbReference type="RefSeq" id="XP_004342787.1">
    <property type="nucleotide sequence ID" value="XM_004342738.2"/>
</dbReference>
<dbReference type="Proteomes" id="UP000008743">
    <property type="component" value="Unassembled WGS sequence"/>
</dbReference>
<organism evidence="4 5">
    <name type="scientific">Capsaspora owczarzaki (strain ATCC 30864)</name>
    <dbReference type="NCBI Taxonomy" id="595528"/>
    <lineage>
        <taxon>Eukaryota</taxon>
        <taxon>Filasterea</taxon>
        <taxon>Capsaspora</taxon>
    </lineage>
</organism>
<dbReference type="eggNOG" id="KOG4412">
    <property type="taxonomic scope" value="Eukaryota"/>
</dbReference>
<dbReference type="Pfam" id="PF12796">
    <property type="entry name" value="Ank_2"/>
    <property type="match status" value="1"/>
</dbReference>
<dbReference type="InterPro" id="IPR002110">
    <property type="entry name" value="Ankyrin_rpt"/>
</dbReference>
<feature type="repeat" description="ANK" evidence="3">
    <location>
        <begin position="42"/>
        <end position="74"/>
    </location>
</feature>
<keyword evidence="2 3" id="KW-0040">ANK repeat</keyword>
<reference evidence="5" key="1">
    <citation type="submission" date="2011-02" db="EMBL/GenBank/DDBJ databases">
        <title>The Genome Sequence of Capsaspora owczarzaki ATCC 30864.</title>
        <authorList>
            <person name="Russ C."/>
            <person name="Cuomo C."/>
            <person name="Burger G."/>
            <person name="Gray M.W."/>
            <person name="Holland P.W.H."/>
            <person name="King N."/>
            <person name="Lang F.B.F."/>
            <person name="Roger A.J."/>
            <person name="Ruiz-Trillo I."/>
            <person name="Young S.K."/>
            <person name="Zeng Q."/>
            <person name="Gargeya S."/>
            <person name="Alvarado L."/>
            <person name="Berlin A."/>
            <person name="Chapman S.B."/>
            <person name="Chen Z."/>
            <person name="Freedman E."/>
            <person name="Gellesch M."/>
            <person name="Goldberg J."/>
            <person name="Griggs A."/>
            <person name="Gujja S."/>
            <person name="Heilman E."/>
            <person name="Heiman D."/>
            <person name="Howarth C."/>
            <person name="Mehta T."/>
            <person name="Neiman D."/>
            <person name="Pearson M."/>
            <person name="Roberts A."/>
            <person name="Saif S."/>
            <person name="Shea T."/>
            <person name="Shenoy N."/>
            <person name="Sisk P."/>
            <person name="Stolte C."/>
            <person name="Sykes S."/>
            <person name="White J."/>
            <person name="Yandava C."/>
            <person name="Haas B."/>
            <person name="Nusbaum C."/>
            <person name="Birren B."/>
        </authorList>
    </citation>
    <scope>NUCLEOTIDE SEQUENCE</scope>
    <source>
        <strain evidence="5">ATCC 30864</strain>
    </source>
</reference>
<dbReference type="OMA" id="AMRNCAG"/>
<dbReference type="InterPro" id="IPR036770">
    <property type="entry name" value="Ankyrin_rpt-contain_sf"/>
</dbReference>
<feature type="repeat" description="ANK" evidence="3">
    <location>
        <begin position="75"/>
        <end position="107"/>
    </location>
</feature>
<gene>
    <name evidence="4" type="ORF">CAOG_008186</name>
</gene>
<evidence type="ECO:0000256" key="1">
    <source>
        <dbReference type="ARBA" id="ARBA00022737"/>
    </source>
</evidence>
<keyword evidence="5" id="KW-1185">Reference proteome</keyword>
<dbReference type="PRINTS" id="PR01415">
    <property type="entry name" value="ANKYRIN"/>
</dbReference>
<sequence length="175" mass="18916">MSAIGSADDGIAPLHIAADRGNAECVNTLLAFDADINIANVSGATPLHWAARRGKTQVVRLLCSHGAKVNPKDTNNQTPLAYALKNNHPETVQALIELGGDINALKCQDPFSAKLATLKLDSTSTQILSLKQLCKISIRDHYRYTQTARLTDVSDDLREFLGAIDPPEMAALRLQ</sequence>
<feature type="repeat" description="ANK" evidence="3">
    <location>
        <begin position="9"/>
        <end position="41"/>
    </location>
</feature>
<dbReference type="PhylomeDB" id="A0A0D2W1J8"/>
<dbReference type="STRING" id="595528.A0A0D2W1J8"/>
<evidence type="ECO:0000313" key="5">
    <source>
        <dbReference type="Proteomes" id="UP000008743"/>
    </source>
</evidence>
<protein>
    <submittedName>
        <fullName evidence="4">Uncharacterized protein</fullName>
    </submittedName>
</protein>
<proteinExistence type="predicted"/>
<name>A0A0D2W1J8_CAPO3</name>
<keyword evidence="1" id="KW-0677">Repeat</keyword>
<dbReference type="OrthoDB" id="194358at2759"/>
<evidence type="ECO:0000256" key="2">
    <source>
        <dbReference type="ARBA" id="ARBA00023043"/>
    </source>
</evidence>
<accession>A0A0D2W1J8</accession>
<dbReference type="InParanoid" id="A0A0D2W1J8"/>
<dbReference type="EMBL" id="KE346376">
    <property type="protein sequence ID" value="KJE98182.1"/>
    <property type="molecule type" value="Genomic_DNA"/>
</dbReference>